<dbReference type="SMART" id="SM00634">
    <property type="entry name" value="BID_1"/>
    <property type="match status" value="25"/>
</dbReference>
<feature type="domain" description="Big-1" evidence="3">
    <location>
        <begin position="1960"/>
        <end position="2052"/>
    </location>
</feature>
<feature type="domain" description="Big-1" evidence="3">
    <location>
        <begin position="1348"/>
        <end position="1440"/>
    </location>
</feature>
<dbReference type="SUPFAM" id="SSF49373">
    <property type="entry name" value="Invasin/intimin cell-adhesion fragments"/>
    <property type="match status" value="25"/>
</dbReference>
<comment type="similarity">
    <text evidence="1">Belongs to the intimin/invasin family.</text>
</comment>
<dbReference type="RefSeq" id="WP_267785481.1">
    <property type="nucleotide sequence ID" value="NZ_JAPNMI010000004.1"/>
</dbReference>
<feature type="domain" description="Big-1" evidence="3">
    <location>
        <begin position="1552"/>
        <end position="1644"/>
    </location>
</feature>
<feature type="domain" description="Big-1" evidence="3">
    <location>
        <begin position="2266"/>
        <end position="2358"/>
    </location>
</feature>
<name>A0A9Q4GRJ0_MORMO</name>
<dbReference type="PROSITE" id="PS50194">
    <property type="entry name" value="FILAMIN_REPEAT"/>
    <property type="match status" value="14"/>
</dbReference>
<feature type="domain" description="Big-1" evidence="3">
    <location>
        <begin position="2062"/>
        <end position="2154"/>
    </location>
</feature>
<organism evidence="4 5">
    <name type="scientific">Morganella morganii</name>
    <name type="common">Proteus morganii</name>
    <dbReference type="NCBI Taxonomy" id="582"/>
    <lineage>
        <taxon>Bacteria</taxon>
        <taxon>Pseudomonadati</taxon>
        <taxon>Pseudomonadota</taxon>
        <taxon>Gammaproteobacteria</taxon>
        <taxon>Enterobacterales</taxon>
        <taxon>Morganellaceae</taxon>
        <taxon>Morganella</taxon>
    </lineage>
</organism>
<dbReference type="InterPro" id="IPR008969">
    <property type="entry name" value="CarboxyPept-like_regulatory"/>
</dbReference>
<feature type="domain" description="Big-1" evidence="3">
    <location>
        <begin position="2368"/>
        <end position="2460"/>
    </location>
</feature>
<dbReference type="InterPro" id="IPR038177">
    <property type="entry name" value="IAT_beta_sf"/>
</dbReference>
<feature type="domain" description="Big-1" evidence="3">
    <location>
        <begin position="1042"/>
        <end position="1134"/>
    </location>
</feature>
<feature type="domain" description="Big-1" evidence="3">
    <location>
        <begin position="2164"/>
        <end position="2256"/>
    </location>
</feature>
<dbReference type="InterPro" id="IPR015217">
    <property type="entry name" value="Invasin_dom_3"/>
</dbReference>
<feature type="domain" description="Big-1" evidence="3">
    <location>
        <begin position="842"/>
        <end position="932"/>
    </location>
</feature>
<feature type="domain" description="Big-1" evidence="3">
    <location>
        <begin position="740"/>
        <end position="832"/>
    </location>
</feature>
<dbReference type="PANTHER" id="PTHR39576:SF2">
    <property type="entry name" value="ATTACHING AND EFFACING PROTEIN HOMOLOG-RELATED"/>
    <property type="match status" value="1"/>
</dbReference>
<evidence type="ECO:0000256" key="2">
    <source>
        <dbReference type="SAM" id="MobiDB-lite"/>
    </source>
</evidence>
<gene>
    <name evidence="4" type="ORF">N0392_09615</name>
</gene>
<feature type="domain" description="Big-1" evidence="3">
    <location>
        <begin position="1858"/>
        <end position="1950"/>
    </location>
</feature>
<evidence type="ECO:0000256" key="1">
    <source>
        <dbReference type="ARBA" id="ARBA00010116"/>
    </source>
</evidence>
<accession>A0A9Q4GRJ0</accession>
<feature type="domain" description="Big-1" evidence="3">
    <location>
        <begin position="2470"/>
        <end position="2562"/>
    </location>
</feature>
<dbReference type="Pfam" id="PF11924">
    <property type="entry name" value="IAT_beta"/>
    <property type="match status" value="1"/>
</dbReference>
<dbReference type="EMBL" id="JAPNMI010000004">
    <property type="protein sequence ID" value="MCY0789941.1"/>
    <property type="molecule type" value="Genomic_DNA"/>
</dbReference>
<feature type="domain" description="Big-1" evidence="3">
    <location>
        <begin position="1756"/>
        <end position="1848"/>
    </location>
</feature>
<feature type="domain" description="Big-1" evidence="3">
    <location>
        <begin position="2572"/>
        <end position="2664"/>
    </location>
</feature>
<feature type="domain" description="Big-1" evidence="3">
    <location>
        <begin position="1450"/>
        <end position="1540"/>
    </location>
</feature>
<comment type="caution">
    <text evidence="4">The sequence shown here is derived from an EMBL/GenBank/DDBJ whole genome shotgun (WGS) entry which is preliminary data.</text>
</comment>
<dbReference type="Pfam" id="PF02369">
    <property type="entry name" value="Big_1"/>
    <property type="match status" value="5"/>
</dbReference>
<feature type="domain" description="Big-1" evidence="3">
    <location>
        <begin position="2776"/>
        <end position="2868"/>
    </location>
</feature>
<dbReference type="Proteomes" id="UP001076655">
    <property type="component" value="Unassembled WGS sequence"/>
</dbReference>
<dbReference type="PROSITE" id="PS51127">
    <property type="entry name" value="BIG1"/>
    <property type="match status" value="23"/>
</dbReference>
<dbReference type="InterPro" id="IPR024519">
    <property type="entry name" value="IAT_beta"/>
</dbReference>
<dbReference type="InterPro" id="IPR051715">
    <property type="entry name" value="Intimin-Invasin_domain"/>
</dbReference>
<dbReference type="GO" id="GO:0009279">
    <property type="term" value="C:cell outer membrane"/>
    <property type="evidence" value="ECO:0007669"/>
    <property type="project" value="TreeGrafter"/>
</dbReference>
<protein>
    <submittedName>
        <fullName evidence="4">Ig-like domain-containing protein</fullName>
    </submittedName>
</protein>
<evidence type="ECO:0000313" key="5">
    <source>
        <dbReference type="Proteomes" id="UP001076655"/>
    </source>
</evidence>
<feature type="domain" description="Big-1" evidence="3">
    <location>
        <begin position="942"/>
        <end position="1032"/>
    </location>
</feature>
<evidence type="ECO:0000313" key="4">
    <source>
        <dbReference type="EMBL" id="MCY0789941.1"/>
    </source>
</evidence>
<dbReference type="InterPro" id="IPR003344">
    <property type="entry name" value="Big_1_dom"/>
</dbReference>
<dbReference type="Gene3D" id="2.40.160.160">
    <property type="entry name" value="Inverse autotransporter, beta-domain"/>
    <property type="match status" value="1"/>
</dbReference>
<dbReference type="Gene3D" id="2.60.40.1120">
    <property type="entry name" value="Carboxypeptidase-like, regulatory domain"/>
    <property type="match status" value="1"/>
</dbReference>
<feature type="domain" description="Big-1" evidence="3">
    <location>
        <begin position="1246"/>
        <end position="1338"/>
    </location>
</feature>
<feature type="domain" description="Big-1" evidence="3">
    <location>
        <begin position="1654"/>
        <end position="1746"/>
    </location>
</feature>
<sequence>MSTATLSVAQAAEQNDALVMSETFDGLNALMGTSPGSTPPLQPQSGKPASGSTLSGEGFTVEMPSGSEYGVMPAGSDSGFISGQNGMPFPMGVSTLPDPANPAPRDNTVRTDDIFSALPTLGLPDISPEDEAAQNEARWAGNASQAGQILSSDDAVDASLGYVRGIGENLLNQQVNDWLNQVGHARIQFGSNKTGDADVLVPLIDNPNSLLFSQIGLRANEERTTTNLGLGYRQYEDGWMWGVNSFYDYDITGSNSRVGVGGELWANYLKFAANGYFRVTDWHQSKLHEMRDYDERPANGFDIRAEGYLPDYPQLGAFAKYEQYFGDGVSLASTTSSGELKSNPSVSTIGLSYTPFPLITFKGQTSRGDSNDSQIGMELSYRFGVPLSQQLDTDNVDLMRNLAGNRYDFVDRNYNIVMQYRKQELLRIALPPALNGEAAQTLPVTVSVLKAKYGLKSLRWSAPELLANGGEIKQTGLTTADITLPEYIFMDRNGGPQGYRVTAVGEDNEGNPSNTAEMWVNVIPSVETITKLTVTPNQSLIANNSDQFTAVALLQNDKGEVLANKAVTFSVSGLKNPEGVTIYDADGNSGQTLTVISGPDGTATVKIISKSAGKGLLKAKMRNGNSRTESIVYIADLSTAKIKTLELTNNKAVADGQAKNIAVATVTDQFDNQVENFPLTARADNGATVTDPNQQTDTNGQVTIRFSSETAGDSKLVVEGTGTSKSVTSQFVADISTAKIQSAVVTQDGAKADGKAKNEVLVTVTDSRNNPLAGAPVTIKVPGTARYQTQPVSGLTDSRGQLRISISNTKAGSDNYTFSINGDDAVRALKFVADETTATITDASLVIVTNNQKADGAAANSVKATIVDAYNNPVPGIAVKFVADHGALPSQMLINTDADGNALFELTNTRAGNTSVIAQVNTKFASKTVMFTADSTTAEILASNLTITADNSAADGASVNSVKAIVTDAQGNVVPYVAVLFTADNGASPASQSLLTNEQGEVTFSMTSTRAAQVAVKAKINSSEPSVTVTFKADSANPDAQKSSLTADPVTIVADGQTTSTLHFILKDRQGNLIPGQTVVFGTALAGTTVSGTTENPDGTYTATLKGVKAGDAKVSITLNGKAFAVTPVTVKLTADNGNLSGDKSELTAVPDTIVADGKTSSTLTLSLKDVNDNAVSGQTVVFSSALADTVFSTVRDNADGTYTATLKGTKAGTAKIKVTVNNAVLAVTEVSVKLTADTSKLDKDKSSLTAVPDTIVADGNTTSAITLTLRDVNNNPVAGQTALFTTGLQGTTFGTVTDNQDGTYTATLKGTKSGNAQISVTLNGKAFAVAPVTVKLTPDSSNLDKDKSSLTAVPLSIVANDSTTSALTLTLKDANDNPVPGQTVLFSTTLGGTTFSTVKDNQDGTYTATLKGKTAGDAALKVTVNGAVLAVAPVTVKLTADSGNLDKDKSVLEAAPLTIVANDTTTSALKLTLRDVNGNLVAGQTVLFSTTLANTTFGTVTDHGDGTYTASLKGKTAGDAVIKVTVGGNALDVAPVTVVLTPDSTNLDKDKSSLTAVPLTIVADDASLSDLKLTLKDANGNLVPGQTVLFSTTLGGTTFSTVKDNQDGTYTATLKGKTAGNALLKVTVNGTELAVTPVTVKLTADSGNLDKDKSVLEAAPLSIVANDSTTSTLKLTLRDANGNLVSGQTVLFSTTLGGTTFGTVKDNQDGTYTATLKGKTAGDAVIKVTVGGNPLDVAPVTVALTPDSTNLDKDKSSLTAVPLTIVADDASLSDLKLTLKDANGNLVPGQTVLFSTTLGGTTFSTVKDNQDGTYTATLKGKTAGDALLKVTVNGTVLAVAPVTVKLTADNGNLDKDKSVLVAAPLSIVANNSTTSSLTLTLKDVNGNLVSGQTVQFTTTLADTTFSTVKDNQDGTYTATLKGSKSGDAPLTVIVNGTGLSVAPVTVVLTPDSANPDKDKSVLTADPLTIVADNTKTSSLKLTLKDTFGNLIPGQTVLFSTELENTTFSTVKDNQDGTYTATLKGTKSGTAALKVTVNGAELAVAPVSVKLTGDKDHLDKDKSSLTADPLSIVANNSTTSSLTLTLRDVHDNPVIGQTVLFSTTLANTTFGTVKDNQDGTYTATLKGKTAGDALLKVTVNGTELAVAPVTVKLTADSGNLDKDKSLLEAAPLTIVANDSTTSALKLTLKDANGNLVAGQTVLFSTTLGGTTFGTVKDNQDGTYTATLKGKTAGDAVIKVTVGGNALNVAPVTVKLTADSTNLDKDKSVLTAAPLSIVADNATESALKLTLKDVNGNLVSGQTVLFSTTLGGITFGTVKDNQDGTYTATLKGKTAGDAVIKVTVGGNALNVAPVTVTLTPDSSKLDKDKSSLIAVPLTIVANNTTESALTLTLKDVNGNLVPGQTVLFSTSLANTTFSTVKDNQDGTYTATLKGKTAGNALLKVTVNSAELAVTPVTVKLIGDQDNLDKDKSALTADPLTIVANDSTTSVVKLTLKDINNNPVTGQTVLFSTELANTTFGTVKDNQDGTYTATLKGRTAGAAVIKVTVGGNALEVAPVTVKLTADSSKLDKDKSVLTATPLTIVADNATESTLTLTLKDVNDNPVSGQTVLFSTALANTTFGTVKDNQDGTYTATLKGKTAGDALLKVTVNGTVLAVAPVTVKLTADSSKLDKDKSVLTADPLTIVANDSTTSTLKLTLKDVNDNPVSGQTVLFSTTLANTTFGTVKDNQDGTYTATLKGKTAGDALLKVTVNGTELAVAPVTVKLTADSSKLDKDKSVLTADPLTIVANDSTTSALKLTLKDVNGNLVSGQTVLFSTTLANTTFGTVTDHGDGTYTATLKGKTAGDALLKVTVNGTELAVAPVTVKLTADSSNLDKDKSVLTADPLTIVANDSTTSALKLTLKDVNGNLVSGQTVLFSTTLANTTFGTVTDHGDGTYTATLKGKTAGDAPLTVTVNGTALPVAGVTVTLTGDAATATITSVKLNGALTRKIANGTDSFEFIAEVRDANSNPVSGVTVNWTSTAGTSAKLSETSQQTDAAGNATVKLTSTKTPVYDIVISAAQGSQTVKADKEVSFEELFSTSVLVIDAVAAGDKPVNGAHVKIFSEDGTELLYETTTDATGKFKVDLVGGKYAVKITANNYDDYDDFMVVKSGADTNFKFALSPALGTQFGRIILQWSENPADLDSHLMVPRVGGGARYHVYYSTKSPAGSDASLDKDDRAAPGIETITMTSPHQGTYTYFVKNFSGPDTRLSTAKVQIFLNKDLTLKPGTSRMMSFDAPAANVPVKAQWIVFDIVVDANNEVEVVPKGTVSSVEPT</sequence>
<dbReference type="InterPro" id="IPR017868">
    <property type="entry name" value="Filamin/ABP280_repeat-like"/>
</dbReference>
<feature type="domain" description="Big-1" evidence="3">
    <location>
        <begin position="1144"/>
        <end position="1236"/>
    </location>
</feature>
<feature type="domain" description="Big-1" evidence="3">
    <location>
        <begin position="2980"/>
        <end position="3076"/>
    </location>
</feature>
<feature type="domain" description="Big-1" evidence="3">
    <location>
        <begin position="2674"/>
        <end position="2766"/>
    </location>
</feature>
<dbReference type="Gene3D" id="2.60.40.10">
    <property type="entry name" value="Immunoglobulins"/>
    <property type="match status" value="25"/>
</dbReference>
<dbReference type="PANTHER" id="PTHR39576">
    <property type="entry name" value="ATTACHING AND EFFACING PROTEIN HOMOLOG-RELATED-RELATED"/>
    <property type="match status" value="1"/>
</dbReference>
<dbReference type="InterPro" id="IPR013783">
    <property type="entry name" value="Ig-like_fold"/>
</dbReference>
<feature type="domain" description="Big-1" evidence="3">
    <location>
        <begin position="2878"/>
        <end position="2970"/>
    </location>
</feature>
<feature type="compositionally biased region" description="Polar residues" evidence="2">
    <location>
        <begin position="43"/>
        <end position="55"/>
    </location>
</feature>
<dbReference type="InterPro" id="IPR008964">
    <property type="entry name" value="Invasin/intimin_cell_adhesion"/>
</dbReference>
<dbReference type="SUPFAM" id="SSF49464">
    <property type="entry name" value="Carboxypeptidase regulatory domain-like"/>
    <property type="match status" value="1"/>
</dbReference>
<feature type="region of interest" description="Disordered" evidence="2">
    <location>
        <begin position="29"/>
        <end position="80"/>
    </location>
</feature>
<proteinExistence type="inferred from homology"/>
<evidence type="ECO:0000259" key="3">
    <source>
        <dbReference type="PROSITE" id="PS51127"/>
    </source>
</evidence>
<dbReference type="Pfam" id="PF09134">
    <property type="entry name" value="Invasin_D3"/>
    <property type="match status" value="19"/>
</dbReference>
<reference evidence="4" key="1">
    <citation type="submission" date="2022-08" db="EMBL/GenBank/DDBJ databases">
        <authorList>
            <person name="Dale J.L."/>
        </authorList>
    </citation>
    <scope>NUCLEOTIDE SEQUENCE</scope>
    <source>
        <strain evidence="4">2022EL-00758</strain>
    </source>
</reference>